<dbReference type="GO" id="GO:0005524">
    <property type="term" value="F:ATP binding"/>
    <property type="evidence" value="ECO:0007669"/>
    <property type="project" value="UniProtKB-KW"/>
</dbReference>
<name>A0A2S3UJA9_9HYPH</name>
<dbReference type="InterPro" id="IPR017871">
    <property type="entry name" value="ABC_transporter-like_CS"/>
</dbReference>
<dbReference type="OrthoDB" id="9802264at2"/>
<dbReference type="GO" id="GO:0016887">
    <property type="term" value="F:ATP hydrolysis activity"/>
    <property type="evidence" value="ECO:0007669"/>
    <property type="project" value="InterPro"/>
</dbReference>
<evidence type="ECO:0000313" key="6">
    <source>
        <dbReference type="EMBL" id="POF27731.1"/>
    </source>
</evidence>
<evidence type="ECO:0000256" key="3">
    <source>
        <dbReference type="ARBA" id="ARBA00022741"/>
    </source>
</evidence>
<dbReference type="InterPro" id="IPR003439">
    <property type="entry name" value="ABC_transporter-like_ATP-bd"/>
</dbReference>
<dbReference type="InterPro" id="IPR003593">
    <property type="entry name" value="AAA+_ATPase"/>
</dbReference>
<organism evidence="6 7">
    <name type="scientific">Roseibium marinum</name>
    <dbReference type="NCBI Taxonomy" id="281252"/>
    <lineage>
        <taxon>Bacteria</taxon>
        <taxon>Pseudomonadati</taxon>
        <taxon>Pseudomonadota</taxon>
        <taxon>Alphaproteobacteria</taxon>
        <taxon>Hyphomicrobiales</taxon>
        <taxon>Stappiaceae</taxon>
        <taxon>Roseibium</taxon>
    </lineage>
</organism>
<comment type="similarity">
    <text evidence="1">Belongs to the ABC transporter superfamily.</text>
</comment>
<keyword evidence="4 6" id="KW-0067">ATP-binding</keyword>
<dbReference type="EMBL" id="PPCN01000022">
    <property type="protein sequence ID" value="POF27731.1"/>
    <property type="molecule type" value="Genomic_DNA"/>
</dbReference>
<evidence type="ECO:0000313" key="7">
    <source>
        <dbReference type="Proteomes" id="UP000236959"/>
    </source>
</evidence>
<dbReference type="InterPro" id="IPR027417">
    <property type="entry name" value="P-loop_NTPase"/>
</dbReference>
<dbReference type="InterPro" id="IPR050166">
    <property type="entry name" value="ABC_transporter_ATP-bind"/>
</dbReference>
<protein>
    <submittedName>
        <fullName evidence="6">NitT/TauT family transport system ATP-binding protein</fullName>
    </submittedName>
</protein>
<dbReference type="PROSITE" id="PS00211">
    <property type="entry name" value="ABC_TRANSPORTER_1"/>
    <property type="match status" value="1"/>
</dbReference>
<dbReference type="RefSeq" id="WP_103225608.1">
    <property type="nucleotide sequence ID" value="NZ_PPCN01000022.1"/>
</dbReference>
<feature type="domain" description="ABC transporter" evidence="5">
    <location>
        <begin position="4"/>
        <end position="225"/>
    </location>
</feature>
<dbReference type="Pfam" id="PF00005">
    <property type="entry name" value="ABC_tran"/>
    <property type="match status" value="1"/>
</dbReference>
<gene>
    <name evidence="6" type="ORF">CLV41_12211</name>
</gene>
<dbReference type="PROSITE" id="PS50893">
    <property type="entry name" value="ABC_TRANSPORTER_2"/>
    <property type="match status" value="1"/>
</dbReference>
<proteinExistence type="inferred from homology"/>
<dbReference type="PANTHER" id="PTHR42788:SF13">
    <property type="entry name" value="ALIPHATIC SULFONATES IMPORT ATP-BINDING PROTEIN SSUB"/>
    <property type="match status" value="1"/>
</dbReference>
<evidence type="ECO:0000256" key="1">
    <source>
        <dbReference type="ARBA" id="ARBA00005417"/>
    </source>
</evidence>
<accession>A0A2S3UJA9</accession>
<reference evidence="6 7" key="1">
    <citation type="submission" date="2018-01" db="EMBL/GenBank/DDBJ databases">
        <title>Genomic Encyclopedia of Archaeal and Bacterial Type Strains, Phase II (KMG-II): from individual species to whole genera.</title>
        <authorList>
            <person name="Goeker M."/>
        </authorList>
    </citation>
    <scope>NUCLEOTIDE SEQUENCE [LARGE SCALE GENOMIC DNA]</scope>
    <source>
        <strain evidence="6 7">DSM 17023</strain>
    </source>
</reference>
<keyword evidence="7" id="KW-1185">Reference proteome</keyword>
<sequence>MSALNLKGVGHAYLGRTVLDGIDLTISRGEIMALVGPSGCGKSTLAHIAADLVEANAGQIARGYRRHGMIFQEPSLLPWATAEGNIAFSLKLAGVPRRQRAARIAETAERVALLPEDLRKFPVELSGGMKQRVAIARALAVQPDFIYFDEPFTALDVALRRRMQDLVIDTCAGGQLSGLFITHDLQEAARLADRIAVLDSHGRGVLGIRPFPSAPAERTDTTNFEWVQSTLGNDPLFRHIHDVDERQIT</sequence>
<dbReference type="Gene3D" id="3.40.50.300">
    <property type="entry name" value="P-loop containing nucleotide triphosphate hydrolases"/>
    <property type="match status" value="1"/>
</dbReference>
<comment type="caution">
    <text evidence="6">The sequence shown here is derived from an EMBL/GenBank/DDBJ whole genome shotgun (WGS) entry which is preliminary data.</text>
</comment>
<dbReference type="PANTHER" id="PTHR42788">
    <property type="entry name" value="TAURINE IMPORT ATP-BINDING PROTEIN-RELATED"/>
    <property type="match status" value="1"/>
</dbReference>
<dbReference type="Proteomes" id="UP000236959">
    <property type="component" value="Unassembled WGS sequence"/>
</dbReference>
<keyword evidence="2" id="KW-0813">Transport</keyword>
<evidence type="ECO:0000256" key="2">
    <source>
        <dbReference type="ARBA" id="ARBA00022448"/>
    </source>
</evidence>
<dbReference type="SUPFAM" id="SSF52540">
    <property type="entry name" value="P-loop containing nucleoside triphosphate hydrolases"/>
    <property type="match status" value="1"/>
</dbReference>
<evidence type="ECO:0000256" key="4">
    <source>
        <dbReference type="ARBA" id="ARBA00022840"/>
    </source>
</evidence>
<evidence type="ECO:0000259" key="5">
    <source>
        <dbReference type="PROSITE" id="PS50893"/>
    </source>
</evidence>
<keyword evidence="3" id="KW-0547">Nucleotide-binding</keyword>
<dbReference type="AlphaFoldDB" id="A0A2S3UJA9"/>
<dbReference type="SMART" id="SM00382">
    <property type="entry name" value="AAA"/>
    <property type="match status" value="1"/>
</dbReference>